<name>A0A0C3DAH2_9AGAM</name>
<gene>
    <name evidence="2" type="ORF">SCLCIDRAFT_1219245</name>
</gene>
<dbReference type="AlphaFoldDB" id="A0A0C3DAH2"/>
<dbReference type="Proteomes" id="UP000053989">
    <property type="component" value="Unassembled WGS sequence"/>
</dbReference>
<reference evidence="3" key="2">
    <citation type="submission" date="2015-01" db="EMBL/GenBank/DDBJ databases">
        <title>Evolutionary Origins and Diversification of the Mycorrhizal Mutualists.</title>
        <authorList>
            <consortium name="DOE Joint Genome Institute"/>
            <consortium name="Mycorrhizal Genomics Consortium"/>
            <person name="Kohler A."/>
            <person name="Kuo A."/>
            <person name="Nagy L.G."/>
            <person name="Floudas D."/>
            <person name="Copeland A."/>
            <person name="Barry K.W."/>
            <person name="Cichocki N."/>
            <person name="Veneault-Fourrey C."/>
            <person name="LaButti K."/>
            <person name="Lindquist E.A."/>
            <person name="Lipzen A."/>
            <person name="Lundell T."/>
            <person name="Morin E."/>
            <person name="Murat C."/>
            <person name="Riley R."/>
            <person name="Ohm R."/>
            <person name="Sun H."/>
            <person name="Tunlid A."/>
            <person name="Henrissat B."/>
            <person name="Grigoriev I.V."/>
            <person name="Hibbett D.S."/>
            <person name="Martin F."/>
        </authorList>
    </citation>
    <scope>NUCLEOTIDE SEQUENCE [LARGE SCALE GENOMIC DNA]</scope>
    <source>
        <strain evidence="3">Foug A</strain>
    </source>
</reference>
<feature type="region of interest" description="Disordered" evidence="1">
    <location>
        <begin position="1"/>
        <end position="24"/>
    </location>
</feature>
<dbReference type="HOGENOM" id="CLU_2513982_0_0_1"/>
<organism evidence="2 3">
    <name type="scientific">Scleroderma citrinum Foug A</name>
    <dbReference type="NCBI Taxonomy" id="1036808"/>
    <lineage>
        <taxon>Eukaryota</taxon>
        <taxon>Fungi</taxon>
        <taxon>Dikarya</taxon>
        <taxon>Basidiomycota</taxon>
        <taxon>Agaricomycotina</taxon>
        <taxon>Agaricomycetes</taxon>
        <taxon>Agaricomycetidae</taxon>
        <taxon>Boletales</taxon>
        <taxon>Sclerodermatineae</taxon>
        <taxon>Sclerodermataceae</taxon>
        <taxon>Scleroderma</taxon>
    </lineage>
</organism>
<evidence type="ECO:0000313" key="3">
    <source>
        <dbReference type="Proteomes" id="UP000053989"/>
    </source>
</evidence>
<evidence type="ECO:0000256" key="1">
    <source>
        <dbReference type="SAM" id="MobiDB-lite"/>
    </source>
</evidence>
<protein>
    <submittedName>
        <fullName evidence="2">Uncharacterized protein</fullName>
    </submittedName>
</protein>
<dbReference type="EMBL" id="KN822097">
    <property type="protein sequence ID" value="KIM57725.1"/>
    <property type="molecule type" value="Genomic_DNA"/>
</dbReference>
<accession>A0A0C3DAH2</accession>
<dbReference type="InParanoid" id="A0A0C3DAH2"/>
<keyword evidence="3" id="KW-1185">Reference proteome</keyword>
<reference evidence="2 3" key="1">
    <citation type="submission" date="2014-04" db="EMBL/GenBank/DDBJ databases">
        <authorList>
            <consortium name="DOE Joint Genome Institute"/>
            <person name="Kuo A."/>
            <person name="Kohler A."/>
            <person name="Nagy L.G."/>
            <person name="Floudas D."/>
            <person name="Copeland A."/>
            <person name="Barry K.W."/>
            <person name="Cichocki N."/>
            <person name="Veneault-Fourrey C."/>
            <person name="LaButti K."/>
            <person name="Lindquist E.A."/>
            <person name="Lipzen A."/>
            <person name="Lundell T."/>
            <person name="Morin E."/>
            <person name="Murat C."/>
            <person name="Sun H."/>
            <person name="Tunlid A."/>
            <person name="Henrissat B."/>
            <person name="Grigoriev I.V."/>
            <person name="Hibbett D.S."/>
            <person name="Martin F."/>
            <person name="Nordberg H.P."/>
            <person name="Cantor M.N."/>
            <person name="Hua S.X."/>
        </authorList>
    </citation>
    <scope>NUCLEOTIDE SEQUENCE [LARGE SCALE GENOMIC DNA]</scope>
    <source>
        <strain evidence="2 3">Foug A</strain>
    </source>
</reference>
<evidence type="ECO:0000313" key="2">
    <source>
        <dbReference type="EMBL" id="KIM57725.1"/>
    </source>
</evidence>
<sequence>MMSPVANVRRNGSLPSPTTRGGPRCMEVFVDAENKDVIPTTIRSSKKPIHPMKVTRNPLKHFRVLSRPYSGAICLNMLQRFSGDS</sequence>
<proteinExistence type="predicted"/>